<dbReference type="Proteomes" id="UP000298763">
    <property type="component" value="Chromosome"/>
</dbReference>
<dbReference type="CDD" id="cd17920">
    <property type="entry name" value="DEXHc_RecQ"/>
    <property type="match status" value="1"/>
</dbReference>
<feature type="domain" description="Helicase C-terminal" evidence="14">
    <location>
        <begin position="238"/>
        <end position="385"/>
    </location>
</feature>
<dbReference type="GO" id="GO:0043590">
    <property type="term" value="C:bacterial nucleoid"/>
    <property type="evidence" value="ECO:0007669"/>
    <property type="project" value="TreeGrafter"/>
</dbReference>
<evidence type="ECO:0000259" key="14">
    <source>
        <dbReference type="PROSITE" id="PS51194"/>
    </source>
</evidence>
<dbReference type="GO" id="GO:0005524">
    <property type="term" value="F:ATP binding"/>
    <property type="evidence" value="ECO:0007669"/>
    <property type="project" value="UniProtKB-KW"/>
</dbReference>
<evidence type="ECO:0000259" key="13">
    <source>
        <dbReference type="PROSITE" id="PS51192"/>
    </source>
</evidence>
<dbReference type="Proteomes" id="UP000584325">
    <property type="component" value="Unassembled WGS sequence"/>
</dbReference>
<dbReference type="FunFam" id="3.40.50.300:FF:001389">
    <property type="entry name" value="ATP-dependent DNA helicase RecQ"/>
    <property type="match status" value="1"/>
</dbReference>
<organism evidence="15 18">
    <name type="scientific">Pseudoduganella umbonata</name>
    <dbReference type="NCBI Taxonomy" id="864828"/>
    <lineage>
        <taxon>Bacteria</taxon>
        <taxon>Pseudomonadati</taxon>
        <taxon>Pseudomonadota</taxon>
        <taxon>Betaproteobacteria</taxon>
        <taxon>Burkholderiales</taxon>
        <taxon>Oxalobacteraceae</taxon>
        <taxon>Telluria group</taxon>
        <taxon>Pseudoduganella</taxon>
    </lineage>
</organism>
<evidence type="ECO:0000256" key="7">
    <source>
        <dbReference type="ARBA" id="ARBA00023125"/>
    </source>
</evidence>
<dbReference type="GO" id="GO:0016787">
    <property type="term" value="F:hydrolase activity"/>
    <property type="evidence" value="ECO:0007669"/>
    <property type="project" value="UniProtKB-KW"/>
</dbReference>
<dbReference type="EMBL" id="CP040017">
    <property type="protein sequence ID" value="QCP11301.1"/>
    <property type="molecule type" value="Genomic_DNA"/>
</dbReference>
<dbReference type="EMBL" id="JACHXS010000012">
    <property type="protein sequence ID" value="MBB3224321.1"/>
    <property type="molecule type" value="Genomic_DNA"/>
</dbReference>
<dbReference type="PANTHER" id="PTHR13710:SF105">
    <property type="entry name" value="ATP-DEPENDENT DNA HELICASE Q1"/>
    <property type="match status" value="1"/>
</dbReference>
<dbReference type="PROSITE" id="PS51194">
    <property type="entry name" value="HELICASE_CTER"/>
    <property type="match status" value="1"/>
</dbReference>
<dbReference type="Pfam" id="PF16124">
    <property type="entry name" value="RecQ_Zn_bind"/>
    <property type="match status" value="1"/>
</dbReference>
<feature type="domain" description="Helicase ATP-binding" evidence="13">
    <location>
        <begin position="46"/>
        <end position="214"/>
    </location>
</feature>
<reference evidence="15 18" key="2">
    <citation type="submission" date="2020-08" db="EMBL/GenBank/DDBJ databases">
        <title>Genomic Encyclopedia of Type Strains, Phase III (KMG-III): the genomes of soil and plant-associated and newly described type strains.</title>
        <authorList>
            <person name="Whitman W."/>
        </authorList>
    </citation>
    <scope>NUCLEOTIDE SEQUENCE [LARGE SCALE GENOMIC DNA]</scope>
    <source>
        <strain evidence="15 18">CECT 7753</strain>
    </source>
</reference>
<evidence type="ECO:0000313" key="18">
    <source>
        <dbReference type="Proteomes" id="UP000584325"/>
    </source>
</evidence>
<dbReference type="RefSeq" id="WP_137314161.1">
    <property type="nucleotide sequence ID" value="NZ_CP040017.1"/>
</dbReference>
<reference evidence="16 17" key="1">
    <citation type="submission" date="2019-05" db="EMBL/GenBank/DDBJ databases">
        <title>Draft Genome Sequences of Six Type Strains of the Genus Massilia.</title>
        <authorList>
            <person name="Miess H."/>
            <person name="Frediansyhah A."/>
            <person name="Gross H."/>
        </authorList>
    </citation>
    <scope>NUCLEOTIDE SEQUENCE [LARGE SCALE GENOMIC DNA]</scope>
    <source>
        <strain evidence="16 17">DSMZ 26121</strain>
    </source>
</reference>
<protein>
    <recommendedName>
        <fullName evidence="11">ATP-dependent DNA helicase RecQ</fullName>
        <ecNumber evidence="10">5.6.2.4</ecNumber>
    </recommendedName>
    <alternativeName>
        <fullName evidence="12">DNA 3'-5' helicase RecQ</fullName>
    </alternativeName>
</protein>
<keyword evidence="17" id="KW-1185">Reference proteome</keyword>
<dbReference type="PANTHER" id="PTHR13710">
    <property type="entry name" value="DNA HELICASE RECQ FAMILY MEMBER"/>
    <property type="match status" value="1"/>
</dbReference>
<evidence type="ECO:0000256" key="1">
    <source>
        <dbReference type="ARBA" id="ARBA00005446"/>
    </source>
</evidence>
<sequence>MVTRNLSAGEQRGAQRAGAALTRRVRNLLHNVFGVDHLRAGQQRVIDSVLEGRDTLAIMPTGSGKSLCYQIPASIFKGATVVVSPLISLMKDQLEKLEEIGIGAAQLNSSLSRQEEAGALDSIRNNLSRIIFCTPERLVTPEFLAVLQETHISLLVVDEAHCISQWGHDFRPAYLEIGAALRALGQPPVLALTATATEDVIKDISVQLGARRMNVVNTGVYRPNLHYRVVQVTNPAEKTAQALRLVRETAGVGIVYAATVKAAEEMHAALEEAGESVALYHGRLPARERKENQDLFMNGERRVMVATNAFGMGIDKSDTRFVIHLQVPANLEAYYQESGRAGRDGEDAECTLLYFQDDKRLQQFFLVKHYPTAQELREVYEAAAARVPCTAGAIHDMVAHIPDSQLKVCLKLLKDGKLLRQNRKLDWLLTSRDAKAADFEQLAAIYESKQARDHQALEQMVAYAQSGYCRWKLLLDYFGDESAGAPADALHKESDKESDNASEKAAENAAIKTLAKASAAAAGRAHASAPWVCGCCDNCLSPPAVQPIEDEEPLFEEVPEPMAPQLPVFTVGSQVKVPKFDIGTVLSVAGDQITIEFPENTTKTFMAEFVQPV</sequence>
<dbReference type="InterPro" id="IPR027417">
    <property type="entry name" value="P-loop_NTPase"/>
</dbReference>
<dbReference type="NCBIfam" id="TIGR00614">
    <property type="entry name" value="recQ_fam"/>
    <property type="match status" value="1"/>
</dbReference>
<gene>
    <name evidence="16" type="ORF">FCL38_13440</name>
    <name evidence="15" type="ORF">FHS02_005185</name>
</gene>
<dbReference type="EC" id="5.6.2.4" evidence="10"/>
<accession>A0A4V1EDJ5</accession>
<keyword evidence="3" id="KW-0547">Nucleotide-binding</keyword>
<dbReference type="Gene3D" id="1.10.10.10">
    <property type="entry name" value="Winged helix-like DNA-binding domain superfamily/Winged helix DNA-binding domain"/>
    <property type="match status" value="1"/>
</dbReference>
<evidence type="ECO:0000256" key="6">
    <source>
        <dbReference type="ARBA" id="ARBA00022840"/>
    </source>
</evidence>
<evidence type="ECO:0000256" key="5">
    <source>
        <dbReference type="ARBA" id="ARBA00022806"/>
    </source>
</evidence>
<dbReference type="Gene3D" id="3.40.50.300">
    <property type="entry name" value="P-loop containing nucleotide triphosphate hydrolases"/>
    <property type="match status" value="2"/>
</dbReference>
<evidence type="ECO:0000256" key="4">
    <source>
        <dbReference type="ARBA" id="ARBA00022801"/>
    </source>
</evidence>
<dbReference type="SMART" id="SM00487">
    <property type="entry name" value="DEXDc"/>
    <property type="match status" value="1"/>
</dbReference>
<keyword evidence="5 15" id="KW-0347">Helicase</keyword>
<dbReference type="InterPro" id="IPR004589">
    <property type="entry name" value="DNA_helicase_ATP-dep_RecQ"/>
</dbReference>
<evidence type="ECO:0000313" key="17">
    <source>
        <dbReference type="Proteomes" id="UP000298763"/>
    </source>
</evidence>
<name>A0A4V1EDJ5_9BURK</name>
<evidence type="ECO:0000256" key="8">
    <source>
        <dbReference type="ARBA" id="ARBA00023235"/>
    </source>
</evidence>
<evidence type="ECO:0000256" key="11">
    <source>
        <dbReference type="ARBA" id="ARBA00044535"/>
    </source>
</evidence>
<dbReference type="InterPro" id="IPR002464">
    <property type="entry name" value="DNA/RNA_helicase_DEAH_CS"/>
</dbReference>
<dbReference type="GO" id="GO:0009378">
    <property type="term" value="F:four-way junction helicase activity"/>
    <property type="evidence" value="ECO:0007669"/>
    <property type="project" value="TreeGrafter"/>
</dbReference>
<dbReference type="SUPFAM" id="SSF52540">
    <property type="entry name" value="P-loop containing nucleoside triphosphate hydrolases"/>
    <property type="match status" value="1"/>
</dbReference>
<dbReference type="Pfam" id="PF00270">
    <property type="entry name" value="DEAD"/>
    <property type="match status" value="1"/>
</dbReference>
<keyword evidence="7" id="KW-0238">DNA-binding</keyword>
<keyword evidence="8" id="KW-0413">Isomerase</keyword>
<dbReference type="GO" id="GO:0003677">
    <property type="term" value="F:DNA binding"/>
    <property type="evidence" value="ECO:0007669"/>
    <property type="project" value="UniProtKB-KW"/>
</dbReference>
<dbReference type="OrthoDB" id="9760034at2"/>
<evidence type="ECO:0000256" key="10">
    <source>
        <dbReference type="ARBA" id="ARBA00034808"/>
    </source>
</evidence>
<comment type="similarity">
    <text evidence="1">Belongs to the helicase family. RecQ subfamily.</text>
</comment>
<comment type="catalytic activity">
    <reaction evidence="9">
        <text>Couples ATP hydrolysis with the unwinding of duplex DNA by translocating in the 3'-5' direction.</text>
        <dbReference type="EC" id="5.6.2.4"/>
    </reaction>
</comment>
<keyword evidence="4 15" id="KW-0378">Hydrolase</keyword>
<dbReference type="PROSITE" id="PS00690">
    <property type="entry name" value="DEAH_ATP_HELICASE"/>
    <property type="match status" value="1"/>
</dbReference>
<dbReference type="GO" id="GO:0046872">
    <property type="term" value="F:metal ion binding"/>
    <property type="evidence" value="ECO:0007669"/>
    <property type="project" value="UniProtKB-KW"/>
</dbReference>
<keyword evidence="6" id="KW-0067">ATP-binding</keyword>
<dbReference type="SMART" id="SM00490">
    <property type="entry name" value="HELICc"/>
    <property type="match status" value="1"/>
</dbReference>
<dbReference type="AlphaFoldDB" id="A0A4V1EDJ5"/>
<dbReference type="GO" id="GO:0006310">
    <property type="term" value="P:DNA recombination"/>
    <property type="evidence" value="ECO:0007669"/>
    <property type="project" value="InterPro"/>
</dbReference>
<proteinExistence type="inferred from homology"/>
<dbReference type="Pfam" id="PF00271">
    <property type="entry name" value="Helicase_C"/>
    <property type="match status" value="1"/>
</dbReference>
<dbReference type="GO" id="GO:0030894">
    <property type="term" value="C:replisome"/>
    <property type="evidence" value="ECO:0007669"/>
    <property type="project" value="TreeGrafter"/>
</dbReference>
<dbReference type="PROSITE" id="PS51192">
    <property type="entry name" value="HELICASE_ATP_BIND_1"/>
    <property type="match status" value="1"/>
</dbReference>
<evidence type="ECO:0000313" key="15">
    <source>
        <dbReference type="EMBL" id="MBB3224321.1"/>
    </source>
</evidence>
<dbReference type="GO" id="GO:0005737">
    <property type="term" value="C:cytoplasm"/>
    <property type="evidence" value="ECO:0007669"/>
    <property type="project" value="TreeGrafter"/>
</dbReference>
<dbReference type="InterPro" id="IPR001650">
    <property type="entry name" value="Helicase_C-like"/>
</dbReference>
<dbReference type="InterPro" id="IPR036388">
    <property type="entry name" value="WH-like_DNA-bd_sf"/>
</dbReference>
<evidence type="ECO:0000256" key="9">
    <source>
        <dbReference type="ARBA" id="ARBA00034617"/>
    </source>
</evidence>
<dbReference type="GO" id="GO:0043138">
    <property type="term" value="F:3'-5' DNA helicase activity"/>
    <property type="evidence" value="ECO:0007669"/>
    <property type="project" value="UniProtKB-EC"/>
</dbReference>
<keyword evidence="2" id="KW-0479">Metal-binding</keyword>
<dbReference type="InterPro" id="IPR032284">
    <property type="entry name" value="RecQ_Zn-bd"/>
</dbReference>
<evidence type="ECO:0000256" key="3">
    <source>
        <dbReference type="ARBA" id="ARBA00022741"/>
    </source>
</evidence>
<evidence type="ECO:0000256" key="2">
    <source>
        <dbReference type="ARBA" id="ARBA00022723"/>
    </source>
</evidence>
<dbReference type="GO" id="GO:0006281">
    <property type="term" value="P:DNA repair"/>
    <property type="evidence" value="ECO:0007669"/>
    <property type="project" value="TreeGrafter"/>
</dbReference>
<dbReference type="InterPro" id="IPR014001">
    <property type="entry name" value="Helicase_ATP-bd"/>
</dbReference>
<evidence type="ECO:0000256" key="12">
    <source>
        <dbReference type="ARBA" id="ARBA00044550"/>
    </source>
</evidence>
<dbReference type="InterPro" id="IPR011545">
    <property type="entry name" value="DEAD/DEAH_box_helicase_dom"/>
</dbReference>
<evidence type="ECO:0000313" key="16">
    <source>
        <dbReference type="EMBL" id="QCP11301.1"/>
    </source>
</evidence>